<keyword evidence="3 5" id="KW-0863">Zinc-finger</keyword>
<dbReference type="GO" id="GO:0008270">
    <property type="term" value="F:zinc ion binding"/>
    <property type="evidence" value="ECO:0007669"/>
    <property type="project" value="UniProtKB-KW"/>
</dbReference>
<dbReference type="InterPro" id="IPR036236">
    <property type="entry name" value="Znf_C2H2_sf"/>
</dbReference>
<proteinExistence type="predicted"/>
<dbReference type="InterPro" id="IPR013087">
    <property type="entry name" value="Znf_C2H2_type"/>
</dbReference>
<dbReference type="GO" id="GO:0000977">
    <property type="term" value="F:RNA polymerase II transcription regulatory region sequence-specific DNA binding"/>
    <property type="evidence" value="ECO:0007669"/>
    <property type="project" value="TreeGrafter"/>
</dbReference>
<feature type="domain" description="C2H2-type" evidence="6">
    <location>
        <begin position="92"/>
        <end position="119"/>
    </location>
</feature>
<dbReference type="PANTHER" id="PTHR14196:SF12">
    <property type="entry name" value="ZINC FINGER PROTEIN 208-LIKE"/>
    <property type="match status" value="1"/>
</dbReference>
<accession>A0A0H5QIG7</accession>
<name>A0A0H5QIG7_9EUKA</name>
<keyword evidence="1" id="KW-0479">Metal-binding</keyword>
<protein>
    <recommendedName>
        <fullName evidence="6">C2H2-type domain-containing protein</fullName>
    </recommendedName>
</protein>
<dbReference type="EMBL" id="HACM01001418">
    <property type="protein sequence ID" value="CRZ01860.1"/>
    <property type="molecule type" value="Transcribed_RNA"/>
</dbReference>
<dbReference type="GO" id="GO:0005634">
    <property type="term" value="C:nucleus"/>
    <property type="evidence" value="ECO:0007669"/>
    <property type="project" value="TreeGrafter"/>
</dbReference>
<dbReference type="PROSITE" id="PS50157">
    <property type="entry name" value="ZINC_FINGER_C2H2_2"/>
    <property type="match status" value="2"/>
</dbReference>
<dbReference type="AlphaFoldDB" id="A0A0H5QIG7"/>
<evidence type="ECO:0000256" key="4">
    <source>
        <dbReference type="ARBA" id="ARBA00022833"/>
    </source>
</evidence>
<evidence type="ECO:0000256" key="1">
    <source>
        <dbReference type="ARBA" id="ARBA00022723"/>
    </source>
</evidence>
<dbReference type="Pfam" id="PF13912">
    <property type="entry name" value="zf-C2H2_6"/>
    <property type="match status" value="1"/>
</dbReference>
<keyword evidence="2" id="KW-0677">Repeat</keyword>
<dbReference type="Gene3D" id="3.30.160.60">
    <property type="entry name" value="Classic Zinc Finger"/>
    <property type="match status" value="2"/>
</dbReference>
<dbReference type="SUPFAM" id="SSF57667">
    <property type="entry name" value="beta-beta-alpha zinc fingers"/>
    <property type="match status" value="1"/>
</dbReference>
<keyword evidence="4" id="KW-0862">Zinc</keyword>
<dbReference type="InterPro" id="IPR050717">
    <property type="entry name" value="C2H2-ZF_Transcription_Reg"/>
</dbReference>
<dbReference type="PROSITE" id="PS00028">
    <property type="entry name" value="ZINC_FINGER_C2H2_1"/>
    <property type="match status" value="2"/>
</dbReference>
<dbReference type="PANTHER" id="PTHR14196">
    <property type="entry name" value="ODD-SKIPPED - RELATED"/>
    <property type="match status" value="1"/>
</dbReference>
<organism evidence="7">
    <name type="scientific">Spongospora subterranea</name>
    <dbReference type="NCBI Taxonomy" id="70186"/>
    <lineage>
        <taxon>Eukaryota</taxon>
        <taxon>Sar</taxon>
        <taxon>Rhizaria</taxon>
        <taxon>Endomyxa</taxon>
        <taxon>Phytomyxea</taxon>
        <taxon>Plasmodiophorida</taxon>
        <taxon>Plasmodiophoridae</taxon>
        <taxon>Spongospora</taxon>
    </lineage>
</organism>
<evidence type="ECO:0000256" key="5">
    <source>
        <dbReference type="PROSITE-ProRule" id="PRU00042"/>
    </source>
</evidence>
<sequence length="139" mass="15763">MDVAIPAIVIRSSTKILIPRPTFVGFSPWKHQCKCHACNAHRPKPNFIPKSGAFITSNTPAKRFPCDLCGKSFLQTSNLITHKRTHTGERPYACPRCDKRFSQSSNLRRHLRVHTGEKPWECQMCVVFSCFADCSSIML</sequence>
<dbReference type="Pfam" id="PF00096">
    <property type="entry name" value="zf-C2H2"/>
    <property type="match status" value="1"/>
</dbReference>
<evidence type="ECO:0000259" key="6">
    <source>
        <dbReference type="PROSITE" id="PS50157"/>
    </source>
</evidence>
<evidence type="ECO:0000256" key="2">
    <source>
        <dbReference type="ARBA" id="ARBA00022737"/>
    </source>
</evidence>
<evidence type="ECO:0000313" key="7">
    <source>
        <dbReference type="EMBL" id="CRZ01860.1"/>
    </source>
</evidence>
<dbReference type="GO" id="GO:0000981">
    <property type="term" value="F:DNA-binding transcription factor activity, RNA polymerase II-specific"/>
    <property type="evidence" value="ECO:0007669"/>
    <property type="project" value="TreeGrafter"/>
</dbReference>
<dbReference type="FunFam" id="3.30.160.60:FF:002343">
    <property type="entry name" value="Zinc finger protein 33A"/>
    <property type="match status" value="1"/>
</dbReference>
<evidence type="ECO:0000256" key="3">
    <source>
        <dbReference type="ARBA" id="ARBA00022771"/>
    </source>
</evidence>
<reference evidence="7" key="1">
    <citation type="submission" date="2015-04" db="EMBL/GenBank/DDBJ databases">
        <title>The genome sequence of the plant pathogenic Rhizarian Plasmodiophora brassicae reveals insights in its biotrophic life cycle and the origin of chitin synthesis.</title>
        <authorList>
            <person name="Schwelm A."/>
            <person name="Fogelqvist J."/>
            <person name="Knaust A."/>
            <person name="Julke S."/>
            <person name="Lilja T."/>
            <person name="Dhandapani V."/>
            <person name="Bonilla-Rosso G."/>
            <person name="Karlsson M."/>
            <person name="Shevchenko A."/>
            <person name="Choi S.R."/>
            <person name="Kim H.G."/>
            <person name="Park J.Y."/>
            <person name="Lim Y.P."/>
            <person name="Ludwig-Muller J."/>
            <person name="Dixelius C."/>
        </authorList>
    </citation>
    <scope>NUCLEOTIDE SEQUENCE</scope>
    <source>
        <tissue evidence="7">Potato root galls</tissue>
    </source>
</reference>
<dbReference type="SMART" id="SM00355">
    <property type="entry name" value="ZnF_C2H2"/>
    <property type="match status" value="2"/>
</dbReference>
<dbReference type="FunFam" id="3.30.160.60:FF:000303">
    <property type="entry name" value="Zinc finger protein 41"/>
    <property type="match status" value="1"/>
</dbReference>
<feature type="domain" description="C2H2-type" evidence="6">
    <location>
        <begin position="64"/>
        <end position="91"/>
    </location>
</feature>